<accession>A0A0A0E8N8</accession>
<dbReference type="eggNOG" id="ENOG50331KJ">
    <property type="taxonomic scope" value="Bacteria"/>
</dbReference>
<feature type="domain" description="Type II CBASS E2 protein" evidence="1">
    <location>
        <begin position="14"/>
        <end position="144"/>
    </location>
</feature>
<name>A0A0A0E8N8_9RHOB</name>
<evidence type="ECO:0000313" key="2">
    <source>
        <dbReference type="EMBL" id="KGM46774.1"/>
    </source>
</evidence>
<keyword evidence="3" id="KW-1185">Reference proteome</keyword>
<comment type="caution">
    <text evidence="2">The sequence shown here is derived from an EMBL/GenBank/DDBJ whole genome shotgun (WGS) entry which is preliminary data.</text>
</comment>
<dbReference type="Pfam" id="PF26395">
    <property type="entry name" value="E2-CBASS"/>
    <property type="match status" value="1"/>
</dbReference>
<evidence type="ECO:0000313" key="3">
    <source>
        <dbReference type="Proteomes" id="UP000030004"/>
    </source>
</evidence>
<dbReference type="AlphaFoldDB" id="A0A0A0E8N8"/>
<dbReference type="InterPro" id="IPR058588">
    <property type="entry name" value="E2-CBASS"/>
</dbReference>
<evidence type="ECO:0000259" key="1">
    <source>
        <dbReference type="Pfam" id="PF26395"/>
    </source>
</evidence>
<proteinExistence type="predicted"/>
<organism evidence="2 3">
    <name type="scientific">Pseudooceanicola atlanticus</name>
    <dbReference type="NCBI Taxonomy" id="1461694"/>
    <lineage>
        <taxon>Bacteria</taxon>
        <taxon>Pseudomonadati</taxon>
        <taxon>Pseudomonadota</taxon>
        <taxon>Alphaproteobacteria</taxon>
        <taxon>Rhodobacterales</taxon>
        <taxon>Paracoccaceae</taxon>
        <taxon>Pseudooceanicola</taxon>
    </lineage>
</organism>
<sequence length="166" mass="19356">MKTKPGKPRSAQVQLNRMRHRWPDLRPRMLEEGRVIAWIGPLRGFQMKYEVAVIWEWQNPKAVPLVHVLDPPIEPRPGTDFIDLPHLNYDHQTPEDSALCLFDPDAREWDSTMLIADRIVPWASEWLHFYEIWHLDGVWRGSNAPGPISVGEILRQRQEVPDGTRA</sequence>
<reference evidence="2 3" key="1">
    <citation type="journal article" date="2015" name="Antonie Van Leeuwenhoek">
        <title>Pseudooceanicola atlanticus gen. nov. sp. nov., isolated from surface seawater of the Atlantic Ocean and reclassification of Oceanicola batsensis, Oceanicola marinus, Oceanicola nitratireducens, Oceanicola nanhaiensis, Oceanicola antarcticus and Oceanicola flagellatus, as Pseudooceanicola batsensis comb. nov., Pseudooceanicola marinus comb. nov., Pseudooceanicola nitratireducens comb. nov., Pseudooceanicola nanhaiensis comb. nov., Pseudooceanicola antarcticus comb. nov., and Pseudooceanicola flagellatus comb. nov.</title>
        <authorList>
            <person name="Lai Q."/>
            <person name="Li G."/>
            <person name="Liu X."/>
            <person name="Du Y."/>
            <person name="Sun F."/>
            <person name="Shao Z."/>
        </authorList>
    </citation>
    <scope>NUCLEOTIDE SEQUENCE [LARGE SCALE GENOMIC DNA]</scope>
    <source>
        <strain evidence="2 3">22II-s11g</strain>
    </source>
</reference>
<protein>
    <recommendedName>
        <fullName evidence="1">Type II CBASS E2 protein domain-containing protein</fullName>
    </recommendedName>
</protein>
<gene>
    <name evidence="2" type="ORF">ATO9_21935</name>
</gene>
<dbReference type="OrthoDB" id="4736406at2"/>
<dbReference type="EMBL" id="AQQX01000021">
    <property type="protein sequence ID" value="KGM46774.1"/>
    <property type="molecule type" value="Genomic_DNA"/>
</dbReference>
<dbReference type="Proteomes" id="UP000030004">
    <property type="component" value="Unassembled WGS sequence"/>
</dbReference>